<name>A0A1M4UMU2_9FIRM</name>
<accession>A0A1M4UMU2</accession>
<dbReference type="PRINTS" id="PR00980">
    <property type="entry name" value="TRNASYNTHALA"/>
</dbReference>
<keyword evidence="10 13" id="KW-0030">Aminoacyl-tRNA synthetase</keyword>
<dbReference type="InterPro" id="IPR018163">
    <property type="entry name" value="Thr/Ala-tRNA-synth_IIc_edit"/>
</dbReference>
<comment type="domain">
    <text evidence="13">Consists of three domains; the N-terminal catalytic domain, the editing domain and the C-terminal C-Ala domain. The editing domain removes incorrectly charged amino acids, while the C-Ala domain, along with tRNA(Ala), serves as a bridge to cooperatively bring together the editing and aminoacylation centers thus stimulating deacylation of misacylated tRNAs.</text>
</comment>
<dbReference type="GO" id="GO:0140096">
    <property type="term" value="F:catalytic activity, acting on a protein"/>
    <property type="evidence" value="ECO:0007669"/>
    <property type="project" value="UniProtKB-ARBA"/>
</dbReference>
<feature type="binding site" evidence="13">
    <location>
        <position position="564"/>
    </location>
    <ligand>
        <name>Zn(2+)</name>
        <dbReference type="ChEBI" id="CHEBI:29105"/>
    </ligand>
</feature>
<comment type="similarity">
    <text evidence="1 13">Belongs to the class-II aminoacyl-tRNA synthetase family.</text>
</comment>
<keyword evidence="14" id="KW-0175">Coiled coil</keyword>
<evidence type="ECO:0000256" key="7">
    <source>
        <dbReference type="ARBA" id="ARBA00022840"/>
    </source>
</evidence>
<keyword evidence="6 13" id="KW-0862">Zinc</keyword>
<dbReference type="GO" id="GO:0002161">
    <property type="term" value="F:aminoacyl-tRNA deacylase activity"/>
    <property type="evidence" value="ECO:0007669"/>
    <property type="project" value="TreeGrafter"/>
</dbReference>
<dbReference type="GO" id="GO:0008270">
    <property type="term" value="F:zinc ion binding"/>
    <property type="evidence" value="ECO:0007669"/>
    <property type="project" value="UniProtKB-UniRule"/>
</dbReference>
<keyword evidence="13" id="KW-0963">Cytoplasm</keyword>
<dbReference type="GO" id="GO:0005524">
    <property type="term" value="F:ATP binding"/>
    <property type="evidence" value="ECO:0007669"/>
    <property type="project" value="UniProtKB-UniRule"/>
</dbReference>
<dbReference type="AlphaFoldDB" id="A0A1M4UMU2"/>
<dbReference type="GO" id="GO:0000049">
    <property type="term" value="F:tRNA binding"/>
    <property type="evidence" value="ECO:0007669"/>
    <property type="project" value="UniProtKB-KW"/>
</dbReference>
<evidence type="ECO:0000256" key="10">
    <source>
        <dbReference type="ARBA" id="ARBA00023146"/>
    </source>
</evidence>
<dbReference type="GO" id="GO:0004813">
    <property type="term" value="F:alanine-tRNA ligase activity"/>
    <property type="evidence" value="ECO:0007669"/>
    <property type="project" value="UniProtKB-UniRule"/>
</dbReference>
<dbReference type="OrthoDB" id="9803884at2"/>
<reference evidence="17" key="1">
    <citation type="submission" date="2016-11" db="EMBL/GenBank/DDBJ databases">
        <authorList>
            <person name="Varghese N."/>
            <person name="Submissions S."/>
        </authorList>
    </citation>
    <scope>NUCLEOTIDE SEQUENCE [LARGE SCALE GENOMIC DNA]</scope>
    <source>
        <strain evidence="17">DSM 12395</strain>
    </source>
</reference>
<evidence type="ECO:0000259" key="15">
    <source>
        <dbReference type="PROSITE" id="PS50860"/>
    </source>
</evidence>
<evidence type="ECO:0000256" key="11">
    <source>
        <dbReference type="ARBA" id="ARBA00024779"/>
    </source>
</evidence>
<dbReference type="InterPro" id="IPR003156">
    <property type="entry name" value="DHHA1_dom"/>
</dbReference>
<dbReference type="GO" id="GO:0006419">
    <property type="term" value="P:alanyl-tRNA aminoacylation"/>
    <property type="evidence" value="ECO:0007669"/>
    <property type="project" value="UniProtKB-UniRule"/>
</dbReference>
<evidence type="ECO:0000256" key="1">
    <source>
        <dbReference type="ARBA" id="ARBA00008226"/>
    </source>
</evidence>
<dbReference type="SUPFAM" id="SSF55681">
    <property type="entry name" value="Class II aaRS and biotin synthetases"/>
    <property type="match status" value="1"/>
</dbReference>
<dbReference type="Pfam" id="PF07973">
    <property type="entry name" value="tRNA_SAD"/>
    <property type="match status" value="1"/>
</dbReference>
<evidence type="ECO:0000256" key="5">
    <source>
        <dbReference type="ARBA" id="ARBA00022741"/>
    </source>
</evidence>
<dbReference type="FunFam" id="3.30.980.10:FF:000004">
    <property type="entry name" value="Alanine--tRNA ligase, cytoplasmic"/>
    <property type="match status" value="1"/>
</dbReference>
<organism evidence="16 17">
    <name type="scientific">Desulforamulus putei DSM 12395</name>
    <dbReference type="NCBI Taxonomy" id="1121429"/>
    <lineage>
        <taxon>Bacteria</taxon>
        <taxon>Bacillati</taxon>
        <taxon>Bacillota</taxon>
        <taxon>Clostridia</taxon>
        <taxon>Eubacteriales</taxon>
        <taxon>Peptococcaceae</taxon>
        <taxon>Desulforamulus</taxon>
    </lineage>
</organism>
<keyword evidence="7 13" id="KW-0067">ATP-binding</keyword>
<feature type="coiled-coil region" evidence="14">
    <location>
        <begin position="725"/>
        <end position="759"/>
    </location>
</feature>
<keyword evidence="17" id="KW-1185">Reference proteome</keyword>
<dbReference type="Pfam" id="PF02272">
    <property type="entry name" value="DHHA1"/>
    <property type="match status" value="1"/>
</dbReference>
<dbReference type="FunFam" id="3.10.310.40:FF:000001">
    <property type="entry name" value="Alanine--tRNA ligase"/>
    <property type="match status" value="1"/>
</dbReference>
<keyword evidence="4 13" id="KW-0479">Metal-binding</keyword>
<dbReference type="Proteomes" id="UP000184148">
    <property type="component" value="Unassembled WGS sequence"/>
</dbReference>
<gene>
    <name evidence="13" type="primary">alaS</name>
    <name evidence="16" type="ORF">SAMN02745133_00705</name>
</gene>
<dbReference type="InterPro" id="IPR018165">
    <property type="entry name" value="Ala-tRNA-synth_IIc_core"/>
</dbReference>
<dbReference type="STRING" id="1121429.SAMN02745133_00705"/>
<evidence type="ECO:0000256" key="14">
    <source>
        <dbReference type="SAM" id="Coils"/>
    </source>
</evidence>
<evidence type="ECO:0000313" key="17">
    <source>
        <dbReference type="Proteomes" id="UP000184148"/>
    </source>
</evidence>
<evidence type="ECO:0000313" key="16">
    <source>
        <dbReference type="EMBL" id="SHE58081.1"/>
    </source>
</evidence>
<comment type="cofactor">
    <cofactor evidence="13">
        <name>Zn(2+)</name>
        <dbReference type="ChEBI" id="CHEBI:29105"/>
    </cofactor>
    <text evidence="13">Binds 1 zinc ion per subunit.</text>
</comment>
<comment type="function">
    <text evidence="11 13">Catalyzes the attachment of alanine to tRNA(Ala) in a two-step reaction: alanine is first activated by ATP to form Ala-AMP and then transferred to the acceptor end of tRNA(Ala). Also edits incorrectly charged Ser-tRNA(Ala) and Gly-tRNA(Ala) via its editing domain.</text>
</comment>
<dbReference type="PANTHER" id="PTHR11777:SF9">
    <property type="entry name" value="ALANINE--TRNA LIGASE, CYTOPLASMIC"/>
    <property type="match status" value="1"/>
</dbReference>
<dbReference type="RefSeq" id="WP_073236180.1">
    <property type="nucleotide sequence ID" value="NZ_FQUY01000003.1"/>
</dbReference>
<dbReference type="Gene3D" id="3.30.930.10">
    <property type="entry name" value="Bira Bifunctional Protein, Domain 2"/>
    <property type="match status" value="1"/>
</dbReference>
<dbReference type="InterPro" id="IPR050058">
    <property type="entry name" value="Ala-tRNA_ligase"/>
</dbReference>
<dbReference type="HAMAP" id="MF_00036_B">
    <property type="entry name" value="Ala_tRNA_synth_B"/>
    <property type="match status" value="1"/>
</dbReference>
<feature type="binding site" evidence="13">
    <location>
        <position position="670"/>
    </location>
    <ligand>
        <name>Zn(2+)</name>
        <dbReference type="ChEBI" id="CHEBI:29105"/>
    </ligand>
</feature>
<keyword evidence="9 13" id="KW-0648">Protein biosynthesis</keyword>
<dbReference type="CDD" id="cd00673">
    <property type="entry name" value="AlaRS_core"/>
    <property type="match status" value="1"/>
</dbReference>
<dbReference type="Gene3D" id="2.40.30.130">
    <property type="match status" value="1"/>
</dbReference>
<comment type="subcellular location">
    <subcellularLocation>
        <location evidence="13">Cytoplasm</location>
    </subcellularLocation>
</comment>
<dbReference type="EC" id="6.1.1.7" evidence="13"/>
<dbReference type="InterPro" id="IPR018164">
    <property type="entry name" value="Ala-tRNA-synth_IIc_N"/>
</dbReference>
<keyword evidence="8 13" id="KW-0694">RNA-binding</keyword>
<dbReference type="PROSITE" id="PS50860">
    <property type="entry name" value="AA_TRNA_LIGASE_II_ALA"/>
    <property type="match status" value="1"/>
</dbReference>
<dbReference type="SUPFAM" id="SSF55186">
    <property type="entry name" value="ThrRS/AlaRS common domain"/>
    <property type="match status" value="1"/>
</dbReference>
<dbReference type="SMART" id="SM00863">
    <property type="entry name" value="tRNA_SAD"/>
    <property type="match status" value="1"/>
</dbReference>
<keyword evidence="5 13" id="KW-0547">Nucleotide-binding</keyword>
<proteinExistence type="inferred from homology"/>
<dbReference type="Pfam" id="PF01411">
    <property type="entry name" value="tRNA-synt_2c"/>
    <property type="match status" value="1"/>
</dbReference>
<feature type="binding site" evidence="13">
    <location>
        <position position="666"/>
    </location>
    <ligand>
        <name>Zn(2+)</name>
        <dbReference type="ChEBI" id="CHEBI:29105"/>
    </ligand>
</feature>
<dbReference type="GO" id="GO:0016740">
    <property type="term" value="F:transferase activity"/>
    <property type="evidence" value="ECO:0007669"/>
    <property type="project" value="UniProtKB-ARBA"/>
</dbReference>
<dbReference type="PANTHER" id="PTHR11777">
    <property type="entry name" value="ALANYL-TRNA SYNTHETASE"/>
    <property type="match status" value="1"/>
</dbReference>
<feature type="binding site" evidence="13">
    <location>
        <position position="568"/>
    </location>
    <ligand>
        <name>Zn(2+)</name>
        <dbReference type="ChEBI" id="CHEBI:29105"/>
    </ligand>
</feature>
<sequence>MTGKEIREKYLKFFEERGHQILPSASLIPHNDPSILWTAAGMVPFKPFFTGQAVPEYKRVTTCQKCIRTPDIESVGRTARHHTFFEMLGNFSFGDYFKESAIPWAWEFVTEHLNLPKEKLWVTIYLDDDEAFEIWNKVVGVPAERIVRMGKDTNFWEIGVGPCGPCSEIYVDLGESRGCGSPDCRVGCDCDRFLEIWNLVFIQFFRDEEGNYSPLKNKGIDTGMGLERVASVLQGVASNFDTDLFREIMDYTADLAGQKYGQDNKIDLALKVIADHCRAVTFAVSDGALPGNEGRGYVIRRLLRRAVRFGRVLGVHEPFLYKVSQAVINQMKDAYPELRQKSEHVLRVIRTEEERFLETLAAGSDILSALINEAKASGVSEITGEDAFKLYDTFGFPLELTQEIAAEQGLTVDVDGFAAAMEEQRKRARSARQETEYLSERGVLYKALREELGETRFIGYSTLETDSNVLALLKDGLQEISAVAGEEVEIILDVTPCYAESGGQVADYAVLKGPDVEVEITSVSKPVEGLFVHRGKVLSGILRRHDSLKVMVDRTRRQDTARNHSATHLLHKALKEVLGDHVNQAGSLVEPDRLRFDFTHYAAVTPEELRRIEDLVNGAVLSNLPIEVFETFLSKAKEMGAAALFGEKYGRQVRVVKMGDFSLELCGGTHLTSTAEVGLFKIVNETSVGAGLRRIEAVTGPGVLKYLAAKEGQLQEIATVIKSPVHELVRRVEGLIQQNKALEQEINTLRSQLAKSEAQEILGKVKQINGVPVLASVVAAPDMDNLRNMVDMLRDKMGTGVILLGSVAGEKVNLVAAVTKDLLGRGLHAGNLVKEIAKVVGGGGGGRPDMAQAGGKDPAKLQEAIDKVASVVEGQLK</sequence>
<dbReference type="Gene3D" id="6.10.250.550">
    <property type="match status" value="1"/>
</dbReference>
<dbReference type="EMBL" id="FQUY01000003">
    <property type="protein sequence ID" value="SHE58081.1"/>
    <property type="molecule type" value="Genomic_DNA"/>
</dbReference>
<dbReference type="InterPro" id="IPR018162">
    <property type="entry name" value="Ala-tRNA-ligase_IIc_anticod-bd"/>
</dbReference>
<dbReference type="FunFam" id="3.30.930.10:FF:000004">
    <property type="entry name" value="Alanine--tRNA ligase"/>
    <property type="match status" value="1"/>
</dbReference>
<dbReference type="SUPFAM" id="SSF50447">
    <property type="entry name" value="Translation proteins"/>
    <property type="match status" value="1"/>
</dbReference>
<dbReference type="SUPFAM" id="SSF101353">
    <property type="entry name" value="Putative anticodon-binding domain of alanyl-tRNA synthetase (AlaRS)"/>
    <property type="match status" value="1"/>
</dbReference>
<keyword evidence="3 13" id="KW-0436">Ligase</keyword>
<evidence type="ECO:0000256" key="8">
    <source>
        <dbReference type="ARBA" id="ARBA00022884"/>
    </source>
</evidence>
<dbReference type="GO" id="GO:0005829">
    <property type="term" value="C:cytosol"/>
    <property type="evidence" value="ECO:0007669"/>
    <property type="project" value="TreeGrafter"/>
</dbReference>
<evidence type="ECO:0000256" key="13">
    <source>
        <dbReference type="HAMAP-Rule" id="MF_00036"/>
    </source>
</evidence>
<dbReference type="InterPro" id="IPR023033">
    <property type="entry name" value="Ala_tRNA_ligase_euk/bac"/>
</dbReference>
<feature type="domain" description="Alanyl-transfer RNA synthetases family profile" evidence="15">
    <location>
        <begin position="1"/>
        <end position="709"/>
    </location>
</feature>
<evidence type="ECO:0000256" key="12">
    <source>
        <dbReference type="ARBA" id="ARBA00048300"/>
    </source>
</evidence>
<evidence type="ECO:0000256" key="4">
    <source>
        <dbReference type="ARBA" id="ARBA00022723"/>
    </source>
</evidence>
<evidence type="ECO:0000256" key="2">
    <source>
        <dbReference type="ARBA" id="ARBA00022555"/>
    </source>
</evidence>
<dbReference type="InterPro" id="IPR012947">
    <property type="entry name" value="tRNA_SAD"/>
</dbReference>
<dbReference type="InterPro" id="IPR002318">
    <property type="entry name" value="Ala-tRNA-lgiase_IIc"/>
</dbReference>
<evidence type="ECO:0000256" key="6">
    <source>
        <dbReference type="ARBA" id="ARBA00022833"/>
    </source>
</evidence>
<evidence type="ECO:0000256" key="3">
    <source>
        <dbReference type="ARBA" id="ARBA00022598"/>
    </source>
</evidence>
<keyword evidence="2 13" id="KW-0820">tRNA-binding</keyword>
<dbReference type="InterPro" id="IPR009000">
    <property type="entry name" value="Transl_B-barrel_sf"/>
</dbReference>
<dbReference type="InterPro" id="IPR045864">
    <property type="entry name" value="aa-tRNA-synth_II/BPL/LPL"/>
</dbReference>
<dbReference type="Gene3D" id="3.30.980.10">
    <property type="entry name" value="Threonyl-trna Synthetase, Chain A, domain 2"/>
    <property type="match status" value="1"/>
</dbReference>
<dbReference type="NCBIfam" id="TIGR00344">
    <property type="entry name" value="alaS"/>
    <property type="match status" value="1"/>
</dbReference>
<evidence type="ECO:0000256" key="9">
    <source>
        <dbReference type="ARBA" id="ARBA00022917"/>
    </source>
</evidence>
<dbReference type="Gene3D" id="3.30.54.20">
    <property type="match status" value="1"/>
</dbReference>
<dbReference type="Gene3D" id="3.10.310.40">
    <property type="match status" value="1"/>
</dbReference>
<dbReference type="FunFam" id="3.30.54.20:FF:000001">
    <property type="entry name" value="Alanine--tRNA ligase"/>
    <property type="match status" value="1"/>
</dbReference>
<protein>
    <recommendedName>
        <fullName evidence="13">Alanine--tRNA ligase</fullName>
        <ecNumber evidence="13">6.1.1.7</ecNumber>
    </recommendedName>
    <alternativeName>
        <fullName evidence="13">Alanyl-tRNA synthetase</fullName>
        <shortName evidence="13">AlaRS</shortName>
    </alternativeName>
</protein>
<comment type="catalytic activity">
    <reaction evidence="12 13">
        <text>tRNA(Ala) + L-alanine + ATP = L-alanyl-tRNA(Ala) + AMP + diphosphate</text>
        <dbReference type="Rhea" id="RHEA:12540"/>
        <dbReference type="Rhea" id="RHEA-COMP:9657"/>
        <dbReference type="Rhea" id="RHEA-COMP:9923"/>
        <dbReference type="ChEBI" id="CHEBI:30616"/>
        <dbReference type="ChEBI" id="CHEBI:33019"/>
        <dbReference type="ChEBI" id="CHEBI:57972"/>
        <dbReference type="ChEBI" id="CHEBI:78442"/>
        <dbReference type="ChEBI" id="CHEBI:78497"/>
        <dbReference type="ChEBI" id="CHEBI:456215"/>
        <dbReference type="EC" id="6.1.1.7"/>
    </reaction>
</comment>